<proteinExistence type="predicted"/>
<dbReference type="Proteomes" id="UP000030982">
    <property type="component" value="Unassembled WGS sequence"/>
</dbReference>
<dbReference type="Pfam" id="PF03713">
    <property type="entry name" value="DUF305"/>
    <property type="match status" value="1"/>
</dbReference>
<dbReference type="AlphaFoldDB" id="A0A0B2APR5"/>
<evidence type="ECO:0000256" key="1">
    <source>
        <dbReference type="SAM" id="MobiDB-lite"/>
    </source>
</evidence>
<protein>
    <recommendedName>
        <fullName evidence="2">DUF305 domain-containing protein</fullName>
    </recommendedName>
</protein>
<name>A0A0B2APR5_9MICC</name>
<dbReference type="InterPro" id="IPR005183">
    <property type="entry name" value="DUF305_CopM-like"/>
</dbReference>
<sequence>MALLAASSLALAGCGAPAAAPPSSSAPAEAHGAHSMPSPSASFNSADAMFAQMMVPHHEQAVEMSEIVLAKPGLDPRVAALAQQIKAAQAPEIATLKNWLAAWGQPVSMADHDSGGVMSGMMRDEDLGQLRAADSAVAAKLFLTQMIAHHEGAVQMARTETEAGQHGDAVAMASAIVTSQSKEIDEMKAILAQP</sequence>
<evidence type="ECO:0000313" key="3">
    <source>
        <dbReference type="EMBL" id="KHL03974.1"/>
    </source>
</evidence>
<gene>
    <name evidence="3" type="ORF">LK10_07655</name>
</gene>
<dbReference type="Gene3D" id="1.20.1260.10">
    <property type="match status" value="1"/>
</dbReference>
<evidence type="ECO:0000259" key="2">
    <source>
        <dbReference type="Pfam" id="PF03713"/>
    </source>
</evidence>
<accession>A0A0B2APR5</accession>
<feature type="compositionally biased region" description="Low complexity" evidence="1">
    <location>
        <begin position="18"/>
        <end position="35"/>
    </location>
</feature>
<feature type="domain" description="DUF305" evidence="2">
    <location>
        <begin position="47"/>
        <end position="191"/>
    </location>
</feature>
<dbReference type="PANTHER" id="PTHR36933">
    <property type="entry name" value="SLL0788 PROTEIN"/>
    <property type="match status" value="1"/>
</dbReference>
<organism evidence="3 4">
    <name type="scientific">Sinomonas humi</name>
    <dbReference type="NCBI Taxonomy" id="1338436"/>
    <lineage>
        <taxon>Bacteria</taxon>
        <taxon>Bacillati</taxon>
        <taxon>Actinomycetota</taxon>
        <taxon>Actinomycetes</taxon>
        <taxon>Micrococcales</taxon>
        <taxon>Micrococcaceae</taxon>
        <taxon>Sinomonas</taxon>
    </lineage>
</organism>
<reference evidence="3 4" key="1">
    <citation type="submission" date="2014-09" db="EMBL/GenBank/DDBJ databases">
        <title>Genome sequence of Sinomonas sp. MUSC 117.</title>
        <authorList>
            <person name="Lee L.-H."/>
        </authorList>
    </citation>
    <scope>NUCLEOTIDE SEQUENCE [LARGE SCALE GENOMIC DNA]</scope>
    <source>
        <strain evidence="3 4">MUSC 117</strain>
    </source>
</reference>
<feature type="region of interest" description="Disordered" evidence="1">
    <location>
        <begin position="18"/>
        <end position="41"/>
    </location>
</feature>
<keyword evidence="4" id="KW-1185">Reference proteome</keyword>
<evidence type="ECO:0000313" key="4">
    <source>
        <dbReference type="Proteomes" id="UP000030982"/>
    </source>
</evidence>
<dbReference type="STRING" id="1338436.LK10_07655"/>
<dbReference type="EMBL" id="JTDL01000089">
    <property type="protein sequence ID" value="KHL03974.1"/>
    <property type="molecule type" value="Genomic_DNA"/>
</dbReference>
<dbReference type="InterPro" id="IPR012347">
    <property type="entry name" value="Ferritin-like"/>
</dbReference>
<dbReference type="PANTHER" id="PTHR36933:SF1">
    <property type="entry name" value="SLL0788 PROTEIN"/>
    <property type="match status" value="1"/>
</dbReference>
<comment type="caution">
    <text evidence="3">The sequence shown here is derived from an EMBL/GenBank/DDBJ whole genome shotgun (WGS) entry which is preliminary data.</text>
</comment>